<dbReference type="PANTHER" id="PTHR33607:SF2">
    <property type="entry name" value="ENDONUCLEASE-1"/>
    <property type="match status" value="1"/>
</dbReference>
<evidence type="ECO:0000313" key="5">
    <source>
        <dbReference type="EMBL" id="PLC56596.1"/>
    </source>
</evidence>
<dbReference type="Proteomes" id="UP000234420">
    <property type="component" value="Unassembled WGS sequence"/>
</dbReference>
<comment type="similarity">
    <text evidence="1">Belongs to the EndA/NucM nuclease family.</text>
</comment>
<dbReference type="InterPro" id="IPR007346">
    <property type="entry name" value="Endonuclease-I"/>
</dbReference>
<protein>
    <submittedName>
        <fullName evidence="5">Endonuclease I</fullName>
    </submittedName>
</protein>
<keyword evidence="4" id="KW-0732">Signal</keyword>
<evidence type="ECO:0000313" key="6">
    <source>
        <dbReference type="Proteomes" id="UP000234420"/>
    </source>
</evidence>
<comment type="caution">
    <text evidence="5">The sequence shown here is derived from an EMBL/GenBank/DDBJ whole genome shotgun (WGS) entry which is preliminary data.</text>
</comment>
<feature type="signal peptide" evidence="4">
    <location>
        <begin position="1"/>
        <end position="22"/>
    </location>
</feature>
<dbReference type="SUPFAM" id="SSF54060">
    <property type="entry name" value="His-Me finger endonucleases"/>
    <property type="match status" value="1"/>
</dbReference>
<reference evidence="5 6" key="1">
    <citation type="journal article" date="2018" name="Syst. Appl. Microbiol.">
        <title>Photobacterium carnosum sp. nov., isolated from spoiled modified atmosphere packaged poultry meat.</title>
        <authorList>
            <person name="Hilgarth M."/>
            <person name="Fuertes S."/>
            <person name="Ehrmann M."/>
            <person name="Vogel R.F."/>
        </authorList>
    </citation>
    <scope>NUCLEOTIDE SEQUENCE [LARGE SCALE GENOMIC DNA]</scope>
    <source>
        <strain evidence="5 6">TMW 2.2021</strain>
    </source>
</reference>
<keyword evidence="2" id="KW-0540">Nuclease</keyword>
<feature type="chain" id="PRO_5014982326" evidence="4">
    <location>
        <begin position="23"/>
        <end position="244"/>
    </location>
</feature>
<evidence type="ECO:0000256" key="4">
    <source>
        <dbReference type="SAM" id="SignalP"/>
    </source>
</evidence>
<evidence type="ECO:0000256" key="3">
    <source>
        <dbReference type="ARBA" id="ARBA00022801"/>
    </source>
</evidence>
<dbReference type="PANTHER" id="PTHR33607">
    <property type="entry name" value="ENDONUCLEASE-1"/>
    <property type="match status" value="1"/>
</dbReference>
<organism evidence="5 6">
    <name type="scientific">Photobacterium carnosum</name>
    <dbReference type="NCBI Taxonomy" id="2023717"/>
    <lineage>
        <taxon>Bacteria</taxon>
        <taxon>Pseudomonadati</taxon>
        <taxon>Pseudomonadota</taxon>
        <taxon>Gammaproteobacteria</taxon>
        <taxon>Vibrionales</taxon>
        <taxon>Vibrionaceae</taxon>
        <taxon>Photobacterium</taxon>
    </lineage>
</organism>
<dbReference type="GO" id="GO:0016787">
    <property type="term" value="F:hydrolase activity"/>
    <property type="evidence" value="ECO:0007669"/>
    <property type="project" value="UniProtKB-KW"/>
</dbReference>
<evidence type="ECO:0000256" key="1">
    <source>
        <dbReference type="ARBA" id="ARBA00006429"/>
    </source>
</evidence>
<accession>A0A2N4UNK9</accession>
<dbReference type="RefSeq" id="WP_101769916.1">
    <property type="nucleotide sequence ID" value="NZ_BPPU01000005.1"/>
</dbReference>
<dbReference type="GO" id="GO:0004519">
    <property type="term" value="F:endonuclease activity"/>
    <property type="evidence" value="ECO:0007669"/>
    <property type="project" value="UniProtKB-KW"/>
</dbReference>
<keyword evidence="5" id="KW-0255">Endonuclease</keyword>
<sequence length="244" mass="28013">MTPFYYIGFSSLLLFTLPAAHAAGNTTQDSFNKAKRTLERSVYVDHRETLYCGAAFTANKTVIPPPGFTSTTHVKRAKRIEWEHVVPAENFGRTFTEWREGHPACINSKGHAFKGRKCAEKTNNDYRYMQSDMYNLFPAIGSVNALRSNYTFTLLPNTNSDFGSCTMKIDHRKAEPPAQARGRIARTYLYMDAVYPRYKLSRQQAQLMQAWDKLYPVSEWECTRAKRIEKLQGNINPIMATRCR</sequence>
<dbReference type="Pfam" id="PF04231">
    <property type="entry name" value="Endonuclease_1"/>
    <property type="match status" value="1"/>
</dbReference>
<dbReference type="InterPro" id="IPR044925">
    <property type="entry name" value="His-Me_finger_sf"/>
</dbReference>
<gene>
    <name evidence="5" type="ORF">CIK00_17390</name>
</gene>
<dbReference type="EMBL" id="NPIB01000027">
    <property type="protein sequence ID" value="PLC56596.1"/>
    <property type="molecule type" value="Genomic_DNA"/>
</dbReference>
<keyword evidence="6" id="KW-1185">Reference proteome</keyword>
<evidence type="ECO:0000256" key="2">
    <source>
        <dbReference type="ARBA" id="ARBA00022722"/>
    </source>
</evidence>
<dbReference type="AlphaFoldDB" id="A0A2N4UNK9"/>
<proteinExistence type="inferred from homology"/>
<keyword evidence="3" id="KW-0378">Hydrolase</keyword>
<name>A0A2N4UNK9_9GAMM</name>